<protein>
    <recommendedName>
        <fullName evidence="3">23.4 kDa salivary protein</fullName>
    </recommendedName>
</protein>
<dbReference type="Gene3D" id="2.80.10.50">
    <property type="match status" value="1"/>
</dbReference>
<evidence type="ECO:0000313" key="2">
    <source>
        <dbReference type="Proteomes" id="UP000069940"/>
    </source>
</evidence>
<evidence type="ECO:0008006" key="3">
    <source>
        <dbReference type="Google" id="ProtNLM"/>
    </source>
</evidence>
<name>A0ABM1ZK29_AEDAL</name>
<dbReference type="RefSeq" id="XP_019932144.3">
    <property type="nucleotide sequence ID" value="XM_020076585.3"/>
</dbReference>
<sequence length="225" mass="25916">MVYSRLSSLQYSHLFRTMFRTTIVLTVTILHFASSHNVPPWNGCYAVGCLTQEGCSPWNFYQYRCYRTCYYNRYCPPSPPPQPRKKCYKITHEATGKSLASSEVFNDTTKMKYATVSSNPPGNYLWTMEPSYGGVYYIQNFNKLEFLKADANGTYLVLNEPLDRSFQFRPINTKEGASMMQLQAALNNGFLFVHTLGQGGSTVQITTDPFTNYYQTIWRIIELYC</sequence>
<accession>A0ABM1ZK29</accession>
<dbReference type="EnsemblMetazoa" id="AALFPA23_019254.R28318">
    <property type="protein sequence ID" value="AALFPA23_019254.P28318"/>
    <property type="gene ID" value="AALFPA23_019254"/>
</dbReference>
<dbReference type="InterPro" id="IPR035992">
    <property type="entry name" value="Ricin_B-like_lectins"/>
</dbReference>
<dbReference type="GeneID" id="109622325"/>
<dbReference type="Proteomes" id="UP000069940">
    <property type="component" value="Unassembled WGS sequence"/>
</dbReference>
<organism evidence="1 2">
    <name type="scientific">Aedes albopictus</name>
    <name type="common">Asian tiger mosquito</name>
    <name type="synonym">Stegomyia albopicta</name>
    <dbReference type="NCBI Taxonomy" id="7160"/>
    <lineage>
        <taxon>Eukaryota</taxon>
        <taxon>Metazoa</taxon>
        <taxon>Ecdysozoa</taxon>
        <taxon>Arthropoda</taxon>
        <taxon>Hexapoda</taxon>
        <taxon>Insecta</taxon>
        <taxon>Pterygota</taxon>
        <taxon>Neoptera</taxon>
        <taxon>Endopterygota</taxon>
        <taxon>Diptera</taxon>
        <taxon>Nematocera</taxon>
        <taxon>Culicoidea</taxon>
        <taxon>Culicidae</taxon>
        <taxon>Culicinae</taxon>
        <taxon>Aedini</taxon>
        <taxon>Aedes</taxon>
        <taxon>Stegomyia</taxon>
    </lineage>
</organism>
<keyword evidence="2" id="KW-1185">Reference proteome</keyword>
<reference evidence="2" key="1">
    <citation type="journal article" date="2015" name="Proc. Natl. Acad. Sci. U.S.A.">
        <title>Genome sequence of the Asian Tiger mosquito, Aedes albopictus, reveals insights into its biology, genetics, and evolution.</title>
        <authorList>
            <person name="Chen X.G."/>
            <person name="Jiang X."/>
            <person name="Gu J."/>
            <person name="Xu M."/>
            <person name="Wu Y."/>
            <person name="Deng Y."/>
            <person name="Zhang C."/>
            <person name="Bonizzoni M."/>
            <person name="Dermauw W."/>
            <person name="Vontas J."/>
            <person name="Armbruster P."/>
            <person name="Huang X."/>
            <person name="Yang Y."/>
            <person name="Zhang H."/>
            <person name="He W."/>
            <person name="Peng H."/>
            <person name="Liu Y."/>
            <person name="Wu K."/>
            <person name="Chen J."/>
            <person name="Lirakis M."/>
            <person name="Topalis P."/>
            <person name="Van Leeuwen T."/>
            <person name="Hall A.B."/>
            <person name="Jiang X."/>
            <person name="Thorpe C."/>
            <person name="Mueller R.L."/>
            <person name="Sun C."/>
            <person name="Waterhouse R.M."/>
            <person name="Yan G."/>
            <person name="Tu Z.J."/>
            <person name="Fang X."/>
            <person name="James A.A."/>
        </authorList>
    </citation>
    <scope>NUCLEOTIDE SEQUENCE [LARGE SCALE GENOMIC DNA]</scope>
    <source>
        <strain evidence="2">Foshan</strain>
    </source>
</reference>
<dbReference type="SUPFAM" id="SSF50370">
    <property type="entry name" value="Ricin B-like lectins"/>
    <property type="match status" value="1"/>
</dbReference>
<proteinExistence type="predicted"/>
<reference evidence="1" key="2">
    <citation type="submission" date="2025-05" db="UniProtKB">
        <authorList>
            <consortium name="EnsemblMetazoa"/>
        </authorList>
    </citation>
    <scope>IDENTIFICATION</scope>
    <source>
        <strain evidence="1">Foshan</strain>
    </source>
</reference>
<evidence type="ECO:0000313" key="1">
    <source>
        <dbReference type="EnsemblMetazoa" id="AALFPA23_019254.P28318"/>
    </source>
</evidence>